<dbReference type="Proteomes" id="UP001501490">
    <property type="component" value="Unassembled WGS sequence"/>
</dbReference>
<dbReference type="CDD" id="cd18615">
    <property type="entry name" value="GH130"/>
    <property type="match status" value="1"/>
</dbReference>
<proteinExistence type="inferred from homology"/>
<evidence type="ECO:0000256" key="3">
    <source>
        <dbReference type="ARBA" id="ARBA00024356"/>
    </source>
</evidence>
<keyword evidence="4" id="KW-0378">Hydrolase</keyword>
<dbReference type="GO" id="GO:0016798">
    <property type="term" value="F:hydrolase activity, acting on glycosyl bonds"/>
    <property type="evidence" value="ECO:0007669"/>
    <property type="project" value="UniProtKB-KW"/>
</dbReference>
<gene>
    <name evidence="4" type="ORF">GCM10022236_28350</name>
</gene>
<evidence type="ECO:0000313" key="5">
    <source>
        <dbReference type="Proteomes" id="UP001501490"/>
    </source>
</evidence>
<dbReference type="InterPro" id="IPR007184">
    <property type="entry name" value="Mannoside_phosphorylase"/>
</dbReference>
<dbReference type="EMBL" id="BAABAB010000021">
    <property type="protein sequence ID" value="GAA3624387.1"/>
    <property type="molecule type" value="Genomic_DNA"/>
</dbReference>
<keyword evidence="4" id="KW-0326">Glycosidase</keyword>
<evidence type="ECO:0000256" key="1">
    <source>
        <dbReference type="ARBA" id="ARBA00022676"/>
    </source>
</evidence>
<name>A0ABP7A3V4_9ACTN</name>
<dbReference type="PANTHER" id="PTHR34106">
    <property type="entry name" value="GLYCOSIDASE"/>
    <property type="match status" value="1"/>
</dbReference>
<dbReference type="Gene3D" id="2.115.10.20">
    <property type="entry name" value="Glycosyl hydrolase domain, family 43"/>
    <property type="match status" value="1"/>
</dbReference>
<accession>A0ABP7A3V4</accession>
<dbReference type="PIRSF" id="PIRSF016202">
    <property type="entry name" value="PH1107"/>
    <property type="match status" value="1"/>
</dbReference>
<dbReference type="SUPFAM" id="SSF75005">
    <property type="entry name" value="Arabinanase/levansucrase/invertase"/>
    <property type="match status" value="1"/>
</dbReference>
<reference evidence="5" key="1">
    <citation type="journal article" date="2019" name="Int. J. Syst. Evol. Microbiol.">
        <title>The Global Catalogue of Microorganisms (GCM) 10K type strain sequencing project: providing services to taxonomists for standard genome sequencing and annotation.</title>
        <authorList>
            <consortium name="The Broad Institute Genomics Platform"/>
            <consortium name="The Broad Institute Genome Sequencing Center for Infectious Disease"/>
            <person name="Wu L."/>
            <person name="Ma J."/>
        </authorList>
    </citation>
    <scope>NUCLEOTIDE SEQUENCE [LARGE SCALE GENOMIC DNA]</scope>
    <source>
        <strain evidence="5">JCM 16929</strain>
    </source>
</reference>
<comment type="caution">
    <text evidence="4">The sequence shown here is derived from an EMBL/GenBank/DDBJ whole genome shotgun (WGS) entry which is preliminary data.</text>
</comment>
<organism evidence="4 5">
    <name type="scientific">Microlunatus ginsengisoli</name>
    <dbReference type="NCBI Taxonomy" id="363863"/>
    <lineage>
        <taxon>Bacteria</taxon>
        <taxon>Bacillati</taxon>
        <taxon>Actinomycetota</taxon>
        <taxon>Actinomycetes</taxon>
        <taxon>Propionibacteriales</taxon>
        <taxon>Propionibacteriaceae</taxon>
        <taxon>Microlunatus</taxon>
    </lineage>
</organism>
<keyword evidence="1" id="KW-0328">Glycosyltransferase</keyword>
<dbReference type="RefSeq" id="WP_344805909.1">
    <property type="nucleotide sequence ID" value="NZ_BAABAB010000021.1"/>
</dbReference>
<keyword evidence="2" id="KW-0808">Transferase</keyword>
<evidence type="ECO:0000313" key="4">
    <source>
        <dbReference type="EMBL" id="GAA3624387.1"/>
    </source>
</evidence>
<dbReference type="Pfam" id="PF04041">
    <property type="entry name" value="Glyco_hydro_130"/>
    <property type="match status" value="1"/>
</dbReference>
<keyword evidence="5" id="KW-1185">Reference proteome</keyword>
<dbReference type="InterPro" id="IPR023296">
    <property type="entry name" value="Glyco_hydro_beta-prop_sf"/>
</dbReference>
<sequence>MNAGAALVNGDTVLLCRVEDRRGFSELTVARSHDGFYNWVVESTPLLAPTPGVLHESWGLEDPRLTYVAELDAWIIVYTSFGPGGPSLSLARTTDFQTAERLGMVRAPEDKNGALLSRRVDGDWVLFHRPVTAMHARADIWLSRSADLHSWQAPEPVFAAREGGWWDSARIGIGAPPLETPEGWLLVYHGVRQTVAGALYRAGLALLDLDDPSRVIRRCEEWVLGPSEPYERTGDVPGVVFPCGLVHVPDTDELRLYYGAADTCIAMATASLSDVLAFVVEYGVQPP</sequence>
<evidence type="ECO:0000256" key="2">
    <source>
        <dbReference type="ARBA" id="ARBA00022679"/>
    </source>
</evidence>
<protein>
    <submittedName>
        <fullName evidence="4">Glycosidase</fullName>
    </submittedName>
</protein>
<dbReference type="PANTHER" id="PTHR34106:SF5">
    <property type="entry name" value="GLYCOSIDASE"/>
    <property type="match status" value="1"/>
</dbReference>
<comment type="similarity">
    <text evidence="3">Belongs to the glycosyl hydrolase 130 family.</text>
</comment>